<dbReference type="Proteomes" id="UP001295794">
    <property type="component" value="Unassembled WGS sequence"/>
</dbReference>
<name>A0AAD2HHN4_9AGAR</name>
<comment type="caution">
    <text evidence="2">The sequence shown here is derived from an EMBL/GenBank/DDBJ whole genome shotgun (WGS) entry which is preliminary data.</text>
</comment>
<accession>A0AAD2HHN4</accession>
<evidence type="ECO:0000256" key="1">
    <source>
        <dbReference type="SAM" id="MobiDB-lite"/>
    </source>
</evidence>
<keyword evidence="3" id="KW-1185">Reference proteome</keyword>
<evidence type="ECO:0000313" key="2">
    <source>
        <dbReference type="EMBL" id="CAK5275104.1"/>
    </source>
</evidence>
<feature type="region of interest" description="Disordered" evidence="1">
    <location>
        <begin position="218"/>
        <end position="263"/>
    </location>
</feature>
<feature type="compositionally biased region" description="Basic residues" evidence="1">
    <location>
        <begin position="189"/>
        <end position="200"/>
    </location>
</feature>
<proteinExistence type="predicted"/>
<reference evidence="2" key="1">
    <citation type="submission" date="2023-11" db="EMBL/GenBank/DDBJ databases">
        <authorList>
            <person name="De Vega J J."/>
            <person name="De Vega J J."/>
        </authorList>
    </citation>
    <scope>NUCLEOTIDE SEQUENCE</scope>
</reference>
<dbReference type="AlphaFoldDB" id="A0AAD2HHN4"/>
<evidence type="ECO:0000313" key="3">
    <source>
        <dbReference type="Proteomes" id="UP001295794"/>
    </source>
</evidence>
<gene>
    <name evidence="2" type="ORF">MYCIT1_LOCUS22680</name>
</gene>
<dbReference type="EMBL" id="CAVNYO010000405">
    <property type="protein sequence ID" value="CAK5275104.1"/>
    <property type="molecule type" value="Genomic_DNA"/>
</dbReference>
<organism evidence="2 3">
    <name type="scientific">Mycena citricolor</name>
    <dbReference type="NCBI Taxonomy" id="2018698"/>
    <lineage>
        <taxon>Eukaryota</taxon>
        <taxon>Fungi</taxon>
        <taxon>Dikarya</taxon>
        <taxon>Basidiomycota</taxon>
        <taxon>Agaricomycotina</taxon>
        <taxon>Agaricomycetes</taxon>
        <taxon>Agaricomycetidae</taxon>
        <taxon>Agaricales</taxon>
        <taxon>Marasmiineae</taxon>
        <taxon>Mycenaceae</taxon>
        <taxon>Mycena</taxon>
    </lineage>
</organism>
<feature type="region of interest" description="Disordered" evidence="1">
    <location>
        <begin position="164"/>
        <end position="205"/>
    </location>
</feature>
<protein>
    <submittedName>
        <fullName evidence="2">Uncharacterized protein</fullName>
    </submittedName>
</protein>
<sequence length="263" mass="28482">MPVCAGQCQFGMPKTSVSGFTVSLGEGIFGRRFGGVGLTSTGDSPLSQMRNSKFVPFVSSNNSKFPFSFFGIGRHGRRVKDGDAVVISQLSPSPQIVHPSQILNEFILQQSPKTSVVITHDDDWSDILEDDGTPNAVQSIFAFLQQICERFDIASEGGARYLIPKTSRTSTHRQALSLADPQDTPSHSKSTRPPRIRRHSLNLPEMYKNEDLTANEASDDVAAAAAAHGDLRRNSIQEPVGTRPSSPPFEPAKTADAAGDEKL</sequence>